<proteinExistence type="predicted"/>
<evidence type="ECO:0000256" key="3">
    <source>
        <dbReference type="ARBA" id="ARBA00022475"/>
    </source>
</evidence>
<keyword evidence="5 7" id="KW-1133">Transmembrane helix</keyword>
<feature type="transmembrane region" description="Helical" evidence="7">
    <location>
        <begin position="82"/>
        <end position="102"/>
    </location>
</feature>
<evidence type="ECO:0000256" key="2">
    <source>
        <dbReference type="ARBA" id="ARBA00022448"/>
    </source>
</evidence>
<name>A0A1F5WZS6_9BACT</name>
<dbReference type="CDD" id="cd06173">
    <property type="entry name" value="MFS_MefA_like"/>
    <property type="match status" value="1"/>
</dbReference>
<dbReference type="GO" id="GO:0022857">
    <property type="term" value="F:transmembrane transporter activity"/>
    <property type="evidence" value="ECO:0007669"/>
    <property type="project" value="InterPro"/>
</dbReference>
<feature type="transmembrane region" description="Helical" evidence="7">
    <location>
        <begin position="353"/>
        <end position="374"/>
    </location>
</feature>
<feature type="domain" description="Major facilitator superfamily (MFS) profile" evidence="8">
    <location>
        <begin position="11"/>
        <end position="404"/>
    </location>
</feature>
<dbReference type="InterPro" id="IPR010290">
    <property type="entry name" value="TM_effector"/>
</dbReference>
<evidence type="ECO:0000256" key="5">
    <source>
        <dbReference type="ARBA" id="ARBA00022989"/>
    </source>
</evidence>
<comment type="subcellular location">
    <subcellularLocation>
        <location evidence="1">Cell membrane</location>
        <topology evidence="1">Multi-pass membrane protein</topology>
    </subcellularLocation>
</comment>
<dbReference type="InterPro" id="IPR020846">
    <property type="entry name" value="MFS_dom"/>
</dbReference>
<feature type="transmembrane region" description="Helical" evidence="7">
    <location>
        <begin position="315"/>
        <end position="332"/>
    </location>
</feature>
<dbReference type="Gene3D" id="1.20.1250.20">
    <property type="entry name" value="MFS general substrate transporter like domains"/>
    <property type="match status" value="1"/>
</dbReference>
<keyword evidence="2" id="KW-0813">Transport</keyword>
<dbReference type="PROSITE" id="PS50850">
    <property type="entry name" value="MFS"/>
    <property type="match status" value="1"/>
</dbReference>
<gene>
    <name evidence="9" type="ORF">A2W48_02380</name>
</gene>
<dbReference type="PANTHER" id="PTHR23513:SF11">
    <property type="entry name" value="STAPHYLOFERRIN A TRANSPORTER"/>
    <property type="match status" value="1"/>
</dbReference>
<dbReference type="GO" id="GO:0005886">
    <property type="term" value="C:plasma membrane"/>
    <property type="evidence" value="ECO:0007669"/>
    <property type="project" value="UniProtKB-SubCell"/>
</dbReference>
<evidence type="ECO:0000256" key="4">
    <source>
        <dbReference type="ARBA" id="ARBA00022692"/>
    </source>
</evidence>
<dbReference type="SUPFAM" id="SSF103473">
    <property type="entry name" value="MFS general substrate transporter"/>
    <property type="match status" value="1"/>
</dbReference>
<keyword evidence="6 7" id="KW-0472">Membrane</keyword>
<evidence type="ECO:0000256" key="1">
    <source>
        <dbReference type="ARBA" id="ARBA00004651"/>
    </source>
</evidence>
<feature type="transmembrane region" description="Helical" evidence="7">
    <location>
        <begin position="49"/>
        <end position="70"/>
    </location>
</feature>
<feature type="transmembrane region" description="Helical" evidence="7">
    <location>
        <begin position="257"/>
        <end position="281"/>
    </location>
</feature>
<keyword evidence="3" id="KW-1003">Cell membrane</keyword>
<dbReference type="AlphaFoldDB" id="A0A1F5WZS6"/>
<dbReference type="PANTHER" id="PTHR23513">
    <property type="entry name" value="INTEGRAL MEMBRANE EFFLUX PROTEIN-RELATED"/>
    <property type="match status" value="1"/>
</dbReference>
<reference evidence="9 10" key="1">
    <citation type="journal article" date="2016" name="Nat. Commun.">
        <title>Thousands of microbial genomes shed light on interconnected biogeochemical processes in an aquifer system.</title>
        <authorList>
            <person name="Anantharaman K."/>
            <person name="Brown C.T."/>
            <person name="Hug L.A."/>
            <person name="Sharon I."/>
            <person name="Castelle C.J."/>
            <person name="Probst A.J."/>
            <person name="Thomas B.C."/>
            <person name="Singh A."/>
            <person name="Wilkins M.J."/>
            <person name="Karaoz U."/>
            <person name="Brodie E.L."/>
            <person name="Williams K.H."/>
            <person name="Hubbard S.S."/>
            <person name="Banfield J.F."/>
        </authorList>
    </citation>
    <scope>NUCLEOTIDE SEQUENCE [LARGE SCALE GENOMIC DNA]</scope>
</reference>
<protein>
    <recommendedName>
        <fullName evidence="8">Major facilitator superfamily (MFS) profile domain-containing protein</fullName>
    </recommendedName>
</protein>
<feature type="transmembrane region" description="Helical" evidence="7">
    <location>
        <begin position="229"/>
        <end position="251"/>
    </location>
</feature>
<keyword evidence="4 7" id="KW-0812">Transmembrane</keyword>
<dbReference type="Pfam" id="PF05977">
    <property type="entry name" value="MFS_3"/>
    <property type="match status" value="1"/>
</dbReference>
<sequence length="405" mass="44142">MRERINTTFRALRSRNFRLFLFGQGISNMGTWMQRVALSWLVYELTNSAFLLGLVNFASYIPLLVVSPIAGVWIDRYPKIKIVIATQILSMIQALVLALLVLTGRIEIWHVIVLSLFLGVINAFDVPGRQSSYINLIDNKEDLPNAIALNSVAFHLSRFIGPSIAGIIIAAFGEGICFLVNGFSYIPVIASLFMIRVADDTKRGEEKRALEELKDGFKYISAKPALKNVLMLVAAVSFFGWSYAVLFPIFAKDILGGGALTFGFLNSATAVGAVIGAFWAASRKDLLGLERRAVFFASVFGAALILFSFSKMLWFSIFFVALSGLGAMLHNTSANSYVQTSVNDKTRGRVMSIYAFGHQGLIPVGSLLLGWAASSYGAPMAMLAAGIFCVVSVLFLGPRIIASKS</sequence>
<feature type="transmembrane region" description="Helical" evidence="7">
    <location>
        <begin position="293"/>
        <end position="309"/>
    </location>
</feature>
<evidence type="ECO:0000256" key="7">
    <source>
        <dbReference type="SAM" id="Phobius"/>
    </source>
</evidence>
<evidence type="ECO:0000313" key="10">
    <source>
        <dbReference type="Proteomes" id="UP000178299"/>
    </source>
</evidence>
<dbReference type="InterPro" id="IPR036259">
    <property type="entry name" value="MFS_trans_sf"/>
</dbReference>
<feature type="transmembrane region" description="Helical" evidence="7">
    <location>
        <begin position="108"/>
        <end position="126"/>
    </location>
</feature>
<dbReference type="Proteomes" id="UP000178299">
    <property type="component" value="Unassembled WGS sequence"/>
</dbReference>
<feature type="transmembrane region" description="Helical" evidence="7">
    <location>
        <begin position="380"/>
        <end position="402"/>
    </location>
</feature>
<evidence type="ECO:0000256" key="6">
    <source>
        <dbReference type="ARBA" id="ARBA00023136"/>
    </source>
</evidence>
<accession>A0A1F5WZS6</accession>
<evidence type="ECO:0000259" key="8">
    <source>
        <dbReference type="PROSITE" id="PS50850"/>
    </source>
</evidence>
<dbReference type="EMBL" id="MFHS01000020">
    <property type="protein sequence ID" value="OGF81140.1"/>
    <property type="molecule type" value="Genomic_DNA"/>
</dbReference>
<evidence type="ECO:0000313" key="9">
    <source>
        <dbReference type="EMBL" id="OGF81140.1"/>
    </source>
</evidence>
<organism evidence="9 10">
    <name type="scientific">Candidatus Giovannonibacteria bacterium RIFCSPHIGHO2_12_44_12</name>
    <dbReference type="NCBI Taxonomy" id="1798340"/>
    <lineage>
        <taxon>Bacteria</taxon>
        <taxon>Candidatus Giovannoniibacteriota</taxon>
    </lineage>
</organism>
<comment type="caution">
    <text evidence="9">The sequence shown here is derived from an EMBL/GenBank/DDBJ whole genome shotgun (WGS) entry which is preliminary data.</text>
</comment>